<feature type="region of interest" description="Disordered" evidence="1">
    <location>
        <begin position="165"/>
        <end position="237"/>
    </location>
</feature>
<evidence type="ECO:0000313" key="4">
    <source>
        <dbReference type="Proteomes" id="UP000324748"/>
    </source>
</evidence>
<dbReference type="EMBL" id="VDEP01000111">
    <property type="protein sequence ID" value="KAA1130259.1"/>
    <property type="molecule type" value="Genomic_DNA"/>
</dbReference>
<dbReference type="Proteomes" id="UP000324748">
    <property type="component" value="Unassembled WGS sequence"/>
</dbReference>
<accession>A0A5B0RYG4</accession>
<evidence type="ECO:0000313" key="2">
    <source>
        <dbReference type="EMBL" id="KAA1081316.1"/>
    </source>
</evidence>
<organism evidence="3 5">
    <name type="scientific">Puccinia graminis f. sp. tritici</name>
    <dbReference type="NCBI Taxonomy" id="56615"/>
    <lineage>
        <taxon>Eukaryota</taxon>
        <taxon>Fungi</taxon>
        <taxon>Dikarya</taxon>
        <taxon>Basidiomycota</taxon>
        <taxon>Pucciniomycotina</taxon>
        <taxon>Pucciniomycetes</taxon>
        <taxon>Pucciniales</taxon>
        <taxon>Pucciniaceae</taxon>
        <taxon>Puccinia</taxon>
    </lineage>
</organism>
<dbReference type="Proteomes" id="UP000325313">
    <property type="component" value="Unassembled WGS sequence"/>
</dbReference>
<comment type="caution">
    <text evidence="3">The sequence shown here is derived from an EMBL/GenBank/DDBJ whole genome shotgun (WGS) entry which is preliminary data.</text>
</comment>
<sequence length="317" mass="35516">MIEPLSRVVRSGSVNVNNPFAETRMPGCKKKLKNKISWSCALLRRSRANSDPGLTATLPLSHNTNEGHRTPDECPMLSRSRSVHTRPAVPFVQAQVSPAPGSVVSICETDFYDGTPKMWKQSQRFFCDEIVYYRQRNPQPPSLSATQFQEDTKIWLEGLARRSKLARDRSNHKARDEQDILSSVSSQAGLSVAPLRPTPKVKPRPVEGKSDANNYDGRRLAGSSMSGDSGSEHADQQKHLHIPYLERLRRSESPSLSRASFEEEHVNSSNNKRLVSTWSSDTLSLLALENQENERNSFQLDSPLEGEENLSTCDQDN</sequence>
<feature type="region of interest" description="Disordered" evidence="1">
    <location>
        <begin position="294"/>
        <end position="317"/>
    </location>
</feature>
<feature type="region of interest" description="Disordered" evidence="1">
    <location>
        <begin position="255"/>
        <end position="274"/>
    </location>
</feature>
<protein>
    <submittedName>
        <fullName evidence="3">Uncharacterized protein</fullName>
    </submittedName>
</protein>
<name>A0A5B0RYG4_PUCGR</name>
<evidence type="ECO:0000256" key="1">
    <source>
        <dbReference type="SAM" id="MobiDB-lite"/>
    </source>
</evidence>
<evidence type="ECO:0000313" key="3">
    <source>
        <dbReference type="EMBL" id="KAA1130259.1"/>
    </source>
</evidence>
<dbReference type="AlphaFoldDB" id="A0A5B0RYG4"/>
<keyword evidence="4" id="KW-1185">Reference proteome</keyword>
<dbReference type="EMBL" id="VSWC01000131">
    <property type="protein sequence ID" value="KAA1081316.1"/>
    <property type="molecule type" value="Genomic_DNA"/>
</dbReference>
<evidence type="ECO:0000313" key="5">
    <source>
        <dbReference type="Proteomes" id="UP000325313"/>
    </source>
</evidence>
<gene>
    <name evidence="2" type="ORF">PGT21_033589</name>
    <name evidence="3" type="ORF">PGTUg99_018857</name>
</gene>
<feature type="compositionally biased region" description="Polar residues" evidence="1">
    <location>
        <begin position="180"/>
        <end position="189"/>
    </location>
</feature>
<reference evidence="4 5" key="1">
    <citation type="submission" date="2019-05" db="EMBL/GenBank/DDBJ databases">
        <title>Emergence of the Ug99 lineage of the wheat stem rust pathogen through somatic hybridization.</title>
        <authorList>
            <person name="Li F."/>
            <person name="Upadhyaya N.M."/>
            <person name="Sperschneider J."/>
            <person name="Matny O."/>
            <person name="Nguyen-Phuc H."/>
            <person name="Mago R."/>
            <person name="Raley C."/>
            <person name="Miller M.E."/>
            <person name="Silverstein K.A.T."/>
            <person name="Henningsen E."/>
            <person name="Hirsch C.D."/>
            <person name="Visser B."/>
            <person name="Pretorius Z.A."/>
            <person name="Steffenson B.J."/>
            <person name="Schwessinger B."/>
            <person name="Dodds P.N."/>
            <person name="Figueroa M."/>
        </authorList>
    </citation>
    <scope>NUCLEOTIDE SEQUENCE [LARGE SCALE GENOMIC DNA]</scope>
    <source>
        <strain evidence="2">21-0</strain>
        <strain evidence="3 5">Ug99</strain>
    </source>
</reference>
<proteinExistence type="predicted"/>
<dbReference type="OrthoDB" id="2499626at2759"/>
<feature type="compositionally biased region" description="Basic and acidic residues" evidence="1">
    <location>
        <begin position="165"/>
        <end position="178"/>
    </location>
</feature>